<dbReference type="Gene3D" id="1.20.1740.10">
    <property type="entry name" value="Amino acid/polyamine transporter I"/>
    <property type="match status" value="1"/>
</dbReference>
<accession>A0AAW1P2H7</accession>
<name>A0AAW1P2H7_9CHLO</name>
<evidence type="ECO:0000256" key="1">
    <source>
        <dbReference type="ARBA" id="ARBA00004141"/>
    </source>
</evidence>
<keyword evidence="8" id="KW-1185">Reference proteome</keyword>
<feature type="transmembrane region" description="Helical" evidence="6">
    <location>
        <begin position="383"/>
        <end position="399"/>
    </location>
</feature>
<feature type="transmembrane region" description="Helical" evidence="6">
    <location>
        <begin position="91"/>
        <end position="110"/>
    </location>
</feature>
<feature type="transmembrane region" description="Helical" evidence="6">
    <location>
        <begin position="236"/>
        <end position="256"/>
    </location>
</feature>
<dbReference type="PANTHER" id="PTHR45649">
    <property type="entry name" value="AMINO-ACID PERMEASE BAT1"/>
    <property type="match status" value="1"/>
</dbReference>
<dbReference type="GO" id="GO:0022857">
    <property type="term" value="F:transmembrane transporter activity"/>
    <property type="evidence" value="ECO:0007669"/>
    <property type="project" value="InterPro"/>
</dbReference>
<keyword evidence="2" id="KW-0813">Transport</keyword>
<dbReference type="AlphaFoldDB" id="A0AAW1P2H7"/>
<gene>
    <name evidence="7" type="ORF">WJX73_003935</name>
</gene>
<dbReference type="EMBL" id="JALJOQ010000072">
    <property type="protein sequence ID" value="KAK9802033.1"/>
    <property type="molecule type" value="Genomic_DNA"/>
</dbReference>
<sequence length="534" mass="58185">MRWEMFKLSQWTERWDSEEVALRRLNIQQQTERDLTVLASFALTLSVIAVGNSVLGNLNACWDYGGPVACIWSYVVVCFFTTFIGLSHAEIVSGLPAAGGPFFWASWFAGRHGPLAGWVTGYLNVLGSVGVTASVAQDAIQAVALIGFLLRGVDLSGPERYGIYMGMLVLSGLLNHMSTRSLARLAALSLLLVLIMVIATLLLVPAVAPWHQSASFVFGRFRGWKDSSSGITDNTYLILQSSLMTMYIMTGFDAPAHLSEEIIGARSAAPVAIITALGASYVLGLLLIIALLFCIQDPAGLMDGTADGAAGYQIIFDAFMTRFGSQTWGIIYLIAPICSSVMCMVLCLATNARVAWAFARDKGLPCSAYFGKVSRSTKTPRRAVWLSVGIALIMGLPMADSQDAFNNGVLSVVTVVLQISYGIPIAFKLTIGRQNFKPGPFSLGRYSLACNGIAVFWVVVSSAALLTPNLYPITGARHWFTGHRHKPREFRLQRLQQLRYKDREKIQHGSQNCFIPPGSRYPAMALEIERSGAR</sequence>
<feature type="transmembrane region" description="Helical" evidence="6">
    <location>
        <begin position="330"/>
        <end position="352"/>
    </location>
</feature>
<feature type="transmembrane region" description="Helical" evidence="6">
    <location>
        <begin position="268"/>
        <end position="293"/>
    </location>
</feature>
<evidence type="ECO:0000256" key="5">
    <source>
        <dbReference type="ARBA" id="ARBA00023136"/>
    </source>
</evidence>
<dbReference type="InterPro" id="IPR002293">
    <property type="entry name" value="AA/rel_permease1"/>
</dbReference>
<keyword evidence="3 6" id="KW-0812">Transmembrane</keyword>
<evidence type="ECO:0000256" key="2">
    <source>
        <dbReference type="ARBA" id="ARBA00022448"/>
    </source>
</evidence>
<dbReference type="PIRSF" id="PIRSF006060">
    <property type="entry name" value="AA_transporter"/>
    <property type="match status" value="1"/>
</dbReference>
<evidence type="ECO:0000313" key="8">
    <source>
        <dbReference type="Proteomes" id="UP001465755"/>
    </source>
</evidence>
<dbReference type="GO" id="GO:0016020">
    <property type="term" value="C:membrane"/>
    <property type="evidence" value="ECO:0007669"/>
    <property type="project" value="UniProtKB-SubCell"/>
</dbReference>
<feature type="transmembrane region" description="Helical" evidence="6">
    <location>
        <begin position="185"/>
        <end position="208"/>
    </location>
</feature>
<protein>
    <recommendedName>
        <fullName evidence="9">Amino acid transporter</fullName>
    </recommendedName>
</protein>
<organism evidence="7 8">
    <name type="scientific">Symbiochloris irregularis</name>
    <dbReference type="NCBI Taxonomy" id="706552"/>
    <lineage>
        <taxon>Eukaryota</taxon>
        <taxon>Viridiplantae</taxon>
        <taxon>Chlorophyta</taxon>
        <taxon>core chlorophytes</taxon>
        <taxon>Trebouxiophyceae</taxon>
        <taxon>Trebouxiales</taxon>
        <taxon>Trebouxiaceae</taxon>
        <taxon>Symbiochloris</taxon>
    </lineage>
</organism>
<dbReference type="Pfam" id="PF13520">
    <property type="entry name" value="AA_permease_2"/>
    <property type="match status" value="1"/>
</dbReference>
<dbReference type="Proteomes" id="UP001465755">
    <property type="component" value="Unassembled WGS sequence"/>
</dbReference>
<evidence type="ECO:0000256" key="3">
    <source>
        <dbReference type="ARBA" id="ARBA00022692"/>
    </source>
</evidence>
<evidence type="ECO:0000256" key="4">
    <source>
        <dbReference type="ARBA" id="ARBA00022989"/>
    </source>
</evidence>
<feature type="transmembrane region" description="Helical" evidence="6">
    <location>
        <begin position="122"/>
        <end position="149"/>
    </location>
</feature>
<reference evidence="7 8" key="1">
    <citation type="journal article" date="2024" name="Nat. Commun.">
        <title>Phylogenomics reveals the evolutionary origins of lichenization in chlorophyte algae.</title>
        <authorList>
            <person name="Puginier C."/>
            <person name="Libourel C."/>
            <person name="Otte J."/>
            <person name="Skaloud P."/>
            <person name="Haon M."/>
            <person name="Grisel S."/>
            <person name="Petersen M."/>
            <person name="Berrin J.G."/>
            <person name="Delaux P.M."/>
            <person name="Dal Grande F."/>
            <person name="Keller J."/>
        </authorList>
    </citation>
    <scope>NUCLEOTIDE SEQUENCE [LARGE SCALE GENOMIC DNA]</scope>
    <source>
        <strain evidence="7 8">SAG 2036</strain>
    </source>
</reference>
<feature type="transmembrane region" description="Helical" evidence="6">
    <location>
        <begin position="35"/>
        <end position="55"/>
    </location>
</feature>
<evidence type="ECO:0000256" key="6">
    <source>
        <dbReference type="SAM" id="Phobius"/>
    </source>
</evidence>
<keyword evidence="4 6" id="KW-1133">Transmembrane helix</keyword>
<proteinExistence type="predicted"/>
<dbReference type="PANTHER" id="PTHR45649:SF26">
    <property type="entry name" value="OS04G0435100 PROTEIN"/>
    <property type="match status" value="1"/>
</dbReference>
<feature type="transmembrane region" description="Helical" evidence="6">
    <location>
        <begin position="405"/>
        <end position="427"/>
    </location>
</feature>
<evidence type="ECO:0008006" key="9">
    <source>
        <dbReference type="Google" id="ProtNLM"/>
    </source>
</evidence>
<feature type="transmembrane region" description="Helical" evidence="6">
    <location>
        <begin position="67"/>
        <end position="85"/>
    </location>
</feature>
<keyword evidence="5 6" id="KW-0472">Membrane</keyword>
<comment type="caution">
    <text evidence="7">The sequence shown here is derived from an EMBL/GenBank/DDBJ whole genome shotgun (WGS) entry which is preliminary data.</text>
</comment>
<evidence type="ECO:0000313" key="7">
    <source>
        <dbReference type="EMBL" id="KAK9802033.1"/>
    </source>
</evidence>
<feature type="transmembrane region" description="Helical" evidence="6">
    <location>
        <begin position="448"/>
        <end position="467"/>
    </location>
</feature>
<feature type="transmembrane region" description="Helical" evidence="6">
    <location>
        <begin position="161"/>
        <end position="178"/>
    </location>
</feature>
<comment type="subcellular location">
    <subcellularLocation>
        <location evidence="1">Membrane</location>
        <topology evidence="1">Multi-pass membrane protein</topology>
    </subcellularLocation>
</comment>